<comment type="subcellular location">
    <subcellularLocation>
        <location evidence="1 15">Cell membrane</location>
        <topology evidence="1 15">Multi-pass membrane protein</topology>
    </subcellularLocation>
</comment>
<dbReference type="GO" id="GO:0046677">
    <property type="term" value="P:response to antibiotic"/>
    <property type="evidence" value="ECO:0007669"/>
    <property type="project" value="UniProtKB-UniRule"/>
</dbReference>
<dbReference type="STRING" id="487316.BEN76_09055"/>
<organism evidence="16 17">
    <name type="scientific">Acinetobacter soli</name>
    <dbReference type="NCBI Taxonomy" id="487316"/>
    <lineage>
        <taxon>Bacteria</taxon>
        <taxon>Pseudomonadati</taxon>
        <taxon>Pseudomonadota</taxon>
        <taxon>Gammaproteobacteria</taxon>
        <taxon>Moraxellales</taxon>
        <taxon>Moraxellaceae</taxon>
        <taxon>Acinetobacter</taxon>
    </lineage>
</organism>
<evidence type="ECO:0000256" key="10">
    <source>
        <dbReference type="ARBA" id="ARBA00023136"/>
    </source>
</evidence>
<evidence type="ECO:0000256" key="12">
    <source>
        <dbReference type="ARBA" id="ARBA00032707"/>
    </source>
</evidence>
<name>A0A1P8EIY0_9GAMM</name>
<evidence type="ECO:0000256" key="5">
    <source>
        <dbReference type="ARBA" id="ARBA00022475"/>
    </source>
</evidence>
<evidence type="ECO:0000256" key="8">
    <source>
        <dbReference type="ARBA" id="ARBA00022801"/>
    </source>
</evidence>
<accession>A0A1P8EIY0</accession>
<dbReference type="GO" id="GO:0008360">
    <property type="term" value="P:regulation of cell shape"/>
    <property type="evidence" value="ECO:0007669"/>
    <property type="project" value="UniProtKB-KW"/>
</dbReference>
<dbReference type="AlphaFoldDB" id="A0A1P8EIY0"/>
<comment type="similarity">
    <text evidence="2 15">Belongs to the UppP family.</text>
</comment>
<keyword evidence="8 15" id="KW-0378">Hydrolase</keyword>
<keyword evidence="15" id="KW-0133">Cell shape</keyword>
<feature type="transmembrane region" description="Helical" evidence="15">
    <location>
        <begin position="40"/>
        <end position="63"/>
    </location>
</feature>
<keyword evidence="15" id="KW-0961">Cell wall biogenesis/degradation</keyword>
<dbReference type="GO" id="GO:0071555">
    <property type="term" value="P:cell wall organization"/>
    <property type="evidence" value="ECO:0007669"/>
    <property type="project" value="UniProtKB-KW"/>
</dbReference>
<evidence type="ECO:0000256" key="4">
    <source>
        <dbReference type="ARBA" id="ARBA00021581"/>
    </source>
</evidence>
<keyword evidence="6" id="KW-0997">Cell inner membrane</keyword>
<evidence type="ECO:0000313" key="16">
    <source>
        <dbReference type="EMBL" id="APV36154.1"/>
    </source>
</evidence>
<dbReference type="EC" id="3.6.1.27" evidence="3 15"/>
<protein>
    <recommendedName>
        <fullName evidence="4 15">Undecaprenyl-diphosphatase</fullName>
        <ecNumber evidence="3 15">3.6.1.27</ecNumber>
    </recommendedName>
    <alternativeName>
        <fullName evidence="13 15">Bacitracin resistance protein</fullName>
    </alternativeName>
    <alternativeName>
        <fullName evidence="12 15">Undecaprenyl pyrophosphate phosphatase</fullName>
    </alternativeName>
</protein>
<sequence>MDLLHVFILAVIQGLAELLPVSSSAHVILAEKLMGFDPSAPNMTFLLVMLHTGTMFAVIVYFWHLWKKTYFSDWASFKQRAWYVLLATAMTGVLGLLLQSLIKHVFFGGASSFEIEHLFSNAKLMAAALAAAGVLIILSSRLDRGQQGDVRLPSAIIIGAVQALCLPFRGFSRSGATISTGLFLGISRQKAEEFSFALAVVLTPAVVAKELLRLLHAQQTTTGTAHLALSSLFLPSLFGMVFSFLTGLLALKWLSAWLEHGRWYLFGIYCLAFSGVVLALA</sequence>
<keyword evidence="5 15" id="KW-1003">Cell membrane</keyword>
<gene>
    <name evidence="15" type="primary">uppP</name>
    <name evidence="16" type="ORF">BEN76_09055</name>
</gene>
<proteinExistence type="inferred from homology"/>
<dbReference type="EMBL" id="CP016896">
    <property type="protein sequence ID" value="APV36154.1"/>
    <property type="molecule type" value="Genomic_DNA"/>
</dbReference>
<dbReference type="HAMAP" id="MF_01006">
    <property type="entry name" value="Undec_diphosphatase"/>
    <property type="match status" value="1"/>
</dbReference>
<evidence type="ECO:0000256" key="15">
    <source>
        <dbReference type="HAMAP-Rule" id="MF_01006"/>
    </source>
</evidence>
<dbReference type="KEGG" id="asol:BEN76_09055"/>
<feature type="transmembrane region" description="Helical" evidence="15">
    <location>
        <begin position="122"/>
        <end position="140"/>
    </location>
</feature>
<evidence type="ECO:0000256" key="6">
    <source>
        <dbReference type="ARBA" id="ARBA00022519"/>
    </source>
</evidence>
<comment type="function">
    <text evidence="15">Catalyzes the dephosphorylation of undecaprenyl diphosphate (UPP). Confers resistance to bacitracin.</text>
</comment>
<evidence type="ECO:0000256" key="2">
    <source>
        <dbReference type="ARBA" id="ARBA00010621"/>
    </source>
</evidence>
<keyword evidence="11 15" id="KW-0046">Antibiotic resistance</keyword>
<evidence type="ECO:0000313" key="17">
    <source>
        <dbReference type="Proteomes" id="UP000185674"/>
    </source>
</evidence>
<evidence type="ECO:0000256" key="13">
    <source>
        <dbReference type="ARBA" id="ARBA00032932"/>
    </source>
</evidence>
<keyword evidence="10 15" id="KW-0472">Membrane</keyword>
<dbReference type="GO" id="GO:0009252">
    <property type="term" value="P:peptidoglycan biosynthetic process"/>
    <property type="evidence" value="ECO:0007669"/>
    <property type="project" value="UniProtKB-KW"/>
</dbReference>
<keyword evidence="15" id="KW-0573">Peptidoglycan synthesis</keyword>
<evidence type="ECO:0000256" key="7">
    <source>
        <dbReference type="ARBA" id="ARBA00022692"/>
    </source>
</evidence>
<feature type="transmembrane region" description="Helical" evidence="15">
    <location>
        <begin position="152"/>
        <end position="171"/>
    </location>
</feature>
<comment type="miscellaneous">
    <text evidence="15">Bacitracin is thought to be involved in the inhibition of peptidoglycan synthesis by sequestering undecaprenyl diphosphate, thereby reducing the pool of lipid carrier available.</text>
</comment>
<dbReference type="Proteomes" id="UP000185674">
    <property type="component" value="Chromosome"/>
</dbReference>
<dbReference type="PANTHER" id="PTHR30622:SF2">
    <property type="entry name" value="UNDECAPRENYL-DIPHOSPHATASE"/>
    <property type="match status" value="1"/>
</dbReference>
<dbReference type="GO" id="GO:0005886">
    <property type="term" value="C:plasma membrane"/>
    <property type="evidence" value="ECO:0007669"/>
    <property type="project" value="UniProtKB-SubCell"/>
</dbReference>
<evidence type="ECO:0000256" key="14">
    <source>
        <dbReference type="ARBA" id="ARBA00047594"/>
    </source>
</evidence>
<evidence type="ECO:0000256" key="11">
    <source>
        <dbReference type="ARBA" id="ARBA00023251"/>
    </source>
</evidence>
<dbReference type="eggNOG" id="COG1968">
    <property type="taxonomic scope" value="Bacteria"/>
</dbReference>
<feature type="transmembrane region" description="Helical" evidence="15">
    <location>
        <begin position="194"/>
        <end position="215"/>
    </location>
</feature>
<evidence type="ECO:0000256" key="1">
    <source>
        <dbReference type="ARBA" id="ARBA00004651"/>
    </source>
</evidence>
<keyword evidence="7 15" id="KW-0812">Transmembrane</keyword>
<feature type="transmembrane region" description="Helical" evidence="15">
    <location>
        <begin position="227"/>
        <end position="251"/>
    </location>
</feature>
<dbReference type="PANTHER" id="PTHR30622">
    <property type="entry name" value="UNDECAPRENYL-DIPHOSPHATASE"/>
    <property type="match status" value="1"/>
</dbReference>
<evidence type="ECO:0000256" key="9">
    <source>
        <dbReference type="ARBA" id="ARBA00022989"/>
    </source>
</evidence>
<dbReference type="Pfam" id="PF02673">
    <property type="entry name" value="BacA"/>
    <property type="match status" value="1"/>
</dbReference>
<dbReference type="InterPro" id="IPR003824">
    <property type="entry name" value="UppP"/>
</dbReference>
<dbReference type="GO" id="GO:0050380">
    <property type="term" value="F:undecaprenyl-diphosphatase activity"/>
    <property type="evidence" value="ECO:0007669"/>
    <property type="project" value="UniProtKB-UniRule"/>
</dbReference>
<keyword evidence="9 15" id="KW-1133">Transmembrane helix</keyword>
<feature type="transmembrane region" description="Helical" evidence="15">
    <location>
        <begin position="263"/>
        <end position="280"/>
    </location>
</feature>
<feature type="transmembrane region" description="Helical" evidence="15">
    <location>
        <begin position="83"/>
        <end position="102"/>
    </location>
</feature>
<reference evidence="16 17" key="1">
    <citation type="submission" date="2016-08" db="EMBL/GenBank/DDBJ databases">
        <title>Complete genome sequence of Acinetobacter baylyi strain GFJ2.</title>
        <authorList>
            <person name="Tabata M."/>
            <person name="Kuboki S."/>
            <person name="Gibu N."/>
            <person name="Kinouchi Y."/>
            <person name="Vangnai A."/>
            <person name="Kasai D."/>
            <person name="Fukuda M."/>
        </authorList>
    </citation>
    <scope>NUCLEOTIDE SEQUENCE [LARGE SCALE GENOMIC DNA]</scope>
    <source>
        <strain evidence="16 17">GFJ2</strain>
    </source>
</reference>
<comment type="catalytic activity">
    <reaction evidence="14 15">
        <text>di-trans,octa-cis-undecaprenyl diphosphate + H2O = di-trans,octa-cis-undecaprenyl phosphate + phosphate + H(+)</text>
        <dbReference type="Rhea" id="RHEA:28094"/>
        <dbReference type="ChEBI" id="CHEBI:15377"/>
        <dbReference type="ChEBI" id="CHEBI:15378"/>
        <dbReference type="ChEBI" id="CHEBI:43474"/>
        <dbReference type="ChEBI" id="CHEBI:58405"/>
        <dbReference type="ChEBI" id="CHEBI:60392"/>
        <dbReference type="EC" id="3.6.1.27"/>
    </reaction>
</comment>
<dbReference type="RefSeq" id="WP_076032903.1">
    <property type="nucleotide sequence ID" value="NZ_CP016896.1"/>
</dbReference>
<evidence type="ECO:0000256" key="3">
    <source>
        <dbReference type="ARBA" id="ARBA00012374"/>
    </source>
</evidence>